<dbReference type="PANTHER" id="PTHR30136">
    <property type="entry name" value="HELIX-TURN-HELIX TRANSCRIPTIONAL REGULATOR, ICLR FAMILY"/>
    <property type="match status" value="1"/>
</dbReference>
<dbReference type="GO" id="GO:0003700">
    <property type="term" value="F:DNA-binding transcription factor activity"/>
    <property type="evidence" value="ECO:0007669"/>
    <property type="project" value="TreeGrafter"/>
</dbReference>
<keyword evidence="3" id="KW-0804">Transcription</keyword>
<keyword evidence="2 6" id="KW-0238">DNA-binding</keyword>
<sequence length="260" mass="27619">MTNGSGGTGDIQAVQRVGQLLALFTANRPRLTAAEAAALVGLNRSTVSRYFGSLALAGFLERSHDEPTAYEPGPLLVQLGAVAQGRRRVLDIAPRHMRQLSREIGLTVVLSLWGASGPVVSLVSEVGTSPILVTVRIGATLDMDSAQGRLFLKFSPDRHVITKYWASLDPAERARVEKLVAEAERGITHAEGPLGMSIIAAPVFDDHEIAATIAAVGAPHGDERIAAALYRTAYEITVDLAGTDLWVSQLPLPDDIPSAD</sequence>
<dbReference type="Pfam" id="PF09339">
    <property type="entry name" value="HTH_IclR"/>
    <property type="match status" value="1"/>
</dbReference>
<dbReference type="GO" id="GO:0045892">
    <property type="term" value="P:negative regulation of DNA-templated transcription"/>
    <property type="evidence" value="ECO:0007669"/>
    <property type="project" value="TreeGrafter"/>
</dbReference>
<dbReference type="InterPro" id="IPR050707">
    <property type="entry name" value="HTH_MetabolicPath_Reg"/>
</dbReference>
<dbReference type="Gene3D" id="1.10.10.10">
    <property type="entry name" value="Winged helix-like DNA-binding domain superfamily/Winged helix DNA-binding domain"/>
    <property type="match status" value="1"/>
</dbReference>
<evidence type="ECO:0000259" key="5">
    <source>
        <dbReference type="PROSITE" id="PS51078"/>
    </source>
</evidence>
<dbReference type="InterPro" id="IPR036388">
    <property type="entry name" value="WH-like_DNA-bd_sf"/>
</dbReference>
<dbReference type="Proteomes" id="UP000184363">
    <property type="component" value="Unassembled WGS sequence"/>
</dbReference>
<keyword evidence="7" id="KW-1185">Reference proteome</keyword>
<evidence type="ECO:0000256" key="3">
    <source>
        <dbReference type="ARBA" id="ARBA00023163"/>
    </source>
</evidence>
<dbReference type="SUPFAM" id="SSF55781">
    <property type="entry name" value="GAF domain-like"/>
    <property type="match status" value="1"/>
</dbReference>
<dbReference type="PROSITE" id="PS51078">
    <property type="entry name" value="ICLR_ED"/>
    <property type="match status" value="1"/>
</dbReference>
<evidence type="ECO:0000256" key="1">
    <source>
        <dbReference type="ARBA" id="ARBA00023015"/>
    </source>
</evidence>
<dbReference type="PANTHER" id="PTHR30136:SF8">
    <property type="entry name" value="TRANSCRIPTIONAL REGULATORY PROTEIN"/>
    <property type="match status" value="1"/>
</dbReference>
<evidence type="ECO:0000259" key="4">
    <source>
        <dbReference type="PROSITE" id="PS51077"/>
    </source>
</evidence>
<keyword evidence="1" id="KW-0805">Transcription regulation</keyword>
<dbReference type="InterPro" id="IPR014757">
    <property type="entry name" value="Tscrpt_reg_IclR_C"/>
</dbReference>
<dbReference type="EMBL" id="FRAP01000007">
    <property type="protein sequence ID" value="SHK51650.1"/>
    <property type="molecule type" value="Genomic_DNA"/>
</dbReference>
<evidence type="ECO:0000313" key="6">
    <source>
        <dbReference type="EMBL" id="SHK51650.1"/>
    </source>
</evidence>
<evidence type="ECO:0000256" key="2">
    <source>
        <dbReference type="ARBA" id="ARBA00023125"/>
    </source>
</evidence>
<dbReference type="PROSITE" id="PS51077">
    <property type="entry name" value="HTH_ICLR"/>
    <property type="match status" value="1"/>
</dbReference>
<dbReference type="InterPro" id="IPR029016">
    <property type="entry name" value="GAF-like_dom_sf"/>
</dbReference>
<dbReference type="AlphaFoldDB" id="A0A1M6T411"/>
<dbReference type="STRING" id="1848.SAMN05443637_107137"/>
<name>A0A1M6T411_PSETH</name>
<proteinExistence type="predicted"/>
<dbReference type="SMART" id="SM00346">
    <property type="entry name" value="HTH_ICLR"/>
    <property type="match status" value="1"/>
</dbReference>
<dbReference type="OrthoDB" id="4474362at2"/>
<evidence type="ECO:0000313" key="7">
    <source>
        <dbReference type="Proteomes" id="UP000184363"/>
    </source>
</evidence>
<dbReference type="InterPro" id="IPR036390">
    <property type="entry name" value="WH_DNA-bd_sf"/>
</dbReference>
<dbReference type="InterPro" id="IPR005471">
    <property type="entry name" value="Tscrpt_reg_IclR_N"/>
</dbReference>
<dbReference type="SUPFAM" id="SSF46785">
    <property type="entry name" value="Winged helix' DNA-binding domain"/>
    <property type="match status" value="1"/>
</dbReference>
<protein>
    <submittedName>
        <fullName evidence="6">DNA-binding transcriptional regulator, IclR family</fullName>
    </submittedName>
</protein>
<gene>
    <name evidence="6" type="ORF">SAMN05443637_107137</name>
</gene>
<organism evidence="6 7">
    <name type="scientific">Pseudonocardia thermophila</name>
    <dbReference type="NCBI Taxonomy" id="1848"/>
    <lineage>
        <taxon>Bacteria</taxon>
        <taxon>Bacillati</taxon>
        <taxon>Actinomycetota</taxon>
        <taxon>Actinomycetes</taxon>
        <taxon>Pseudonocardiales</taxon>
        <taxon>Pseudonocardiaceae</taxon>
        <taxon>Pseudonocardia</taxon>
    </lineage>
</organism>
<accession>A0A1M6T411</accession>
<dbReference type="GO" id="GO:0003677">
    <property type="term" value="F:DNA binding"/>
    <property type="evidence" value="ECO:0007669"/>
    <property type="project" value="UniProtKB-KW"/>
</dbReference>
<dbReference type="RefSeq" id="WP_159444892.1">
    <property type="nucleotide sequence ID" value="NZ_CALGVN010000045.1"/>
</dbReference>
<feature type="domain" description="IclR-ED" evidence="5">
    <location>
        <begin position="75"/>
        <end position="242"/>
    </location>
</feature>
<dbReference type="Gene3D" id="3.30.450.40">
    <property type="match status" value="1"/>
</dbReference>
<feature type="domain" description="HTH iclR-type" evidence="4">
    <location>
        <begin position="11"/>
        <end position="74"/>
    </location>
</feature>
<reference evidence="6 7" key="1">
    <citation type="submission" date="2016-11" db="EMBL/GenBank/DDBJ databases">
        <authorList>
            <person name="Jaros S."/>
            <person name="Januszkiewicz K."/>
            <person name="Wedrychowicz H."/>
        </authorList>
    </citation>
    <scope>NUCLEOTIDE SEQUENCE [LARGE SCALE GENOMIC DNA]</scope>
    <source>
        <strain evidence="6 7">DSM 43832</strain>
    </source>
</reference>